<accession>A0A172YGZ0</accession>
<organism evidence="1 2">
    <name type="scientific">Halotalea alkalilenta</name>
    <dbReference type="NCBI Taxonomy" id="376489"/>
    <lineage>
        <taxon>Bacteria</taxon>
        <taxon>Pseudomonadati</taxon>
        <taxon>Pseudomonadota</taxon>
        <taxon>Gammaproteobacteria</taxon>
        <taxon>Oceanospirillales</taxon>
        <taxon>Halomonadaceae</taxon>
        <taxon>Halotalea</taxon>
    </lineage>
</organism>
<keyword evidence="2" id="KW-1185">Reference proteome</keyword>
<dbReference type="Proteomes" id="UP000077875">
    <property type="component" value="Chromosome"/>
</dbReference>
<evidence type="ECO:0000313" key="2">
    <source>
        <dbReference type="Proteomes" id="UP000077875"/>
    </source>
</evidence>
<sequence length="80" mass="8683">MVGPLMEEITDGASTKIGAHQGNDIVDGLLLSYVGLYEMTELFSQMALQHAGHQPIDCTAHGCDLLEHRAAFGPFLQRTL</sequence>
<proteinExistence type="predicted"/>
<evidence type="ECO:0000313" key="1">
    <source>
        <dbReference type="EMBL" id="ANF58332.1"/>
    </source>
</evidence>
<dbReference type="KEGG" id="haa:A5892_13330"/>
<name>A0A172YGZ0_9GAMM</name>
<dbReference type="AlphaFoldDB" id="A0A172YGZ0"/>
<dbReference type="EMBL" id="CP015243">
    <property type="protein sequence ID" value="ANF58332.1"/>
    <property type="molecule type" value="Genomic_DNA"/>
</dbReference>
<reference evidence="1 2" key="1">
    <citation type="submission" date="2016-04" db="EMBL/GenBank/DDBJ databases">
        <title>Complete Genome Sequence of Halotalea alkalilenta IHB B 13600.</title>
        <authorList>
            <person name="Swarnkar M.K."/>
            <person name="Sharma A."/>
            <person name="Kaushal K."/>
            <person name="Soni R."/>
            <person name="Rana S."/>
            <person name="Singh A.K."/>
            <person name="Gulati A."/>
        </authorList>
    </citation>
    <scope>NUCLEOTIDE SEQUENCE [LARGE SCALE GENOMIC DNA]</scope>
    <source>
        <strain evidence="1 2">IHB B 13600</strain>
    </source>
</reference>
<protein>
    <submittedName>
        <fullName evidence="1">Uncharacterized protein</fullName>
    </submittedName>
</protein>
<gene>
    <name evidence="1" type="ORF">A5892_13330</name>
</gene>